<keyword evidence="1 7" id="KW-0436">Ligase</keyword>
<dbReference type="NCBIfam" id="NF004314">
    <property type="entry name" value="PRK05710.1-3"/>
    <property type="match status" value="1"/>
</dbReference>
<dbReference type="GO" id="GO:0006424">
    <property type="term" value="P:glutamyl-tRNA aminoacylation"/>
    <property type="evidence" value="ECO:0007669"/>
    <property type="project" value="InterPro"/>
</dbReference>
<dbReference type="GO" id="GO:0005829">
    <property type="term" value="C:cytosol"/>
    <property type="evidence" value="ECO:0007669"/>
    <property type="project" value="TreeGrafter"/>
</dbReference>
<dbReference type="GO" id="GO:0004818">
    <property type="term" value="F:glutamate-tRNA ligase activity"/>
    <property type="evidence" value="ECO:0007669"/>
    <property type="project" value="TreeGrafter"/>
</dbReference>
<dbReference type="InterPro" id="IPR049940">
    <property type="entry name" value="GluQ/Sye"/>
</dbReference>
<sequence>MSPSSYKGRFAPSPSGPLHLGSLACALASYFDAKANAGLWLVRMEDIDPPREPAGAAKSIVECLQAHQLYWDGDITYQSQRSQAYTHALQQLEKNRLTYLCQCTRKRLRTLEGNYDGHCRTLQHTEGALRLNILACQQLGHKVNVAFHDRICGSQHQNLLASGDFVVHRKDGLFAYQLAVIVDDIAQGINHIVRGSDLLDVTFNQLLLFDIFDYSAPKFCHIPVLLDERGYKLSKQHGAPGVNLQTPKENILQALLHMGFEPPKHLSIQQLLTWGTEQWQQAHPLQK</sequence>
<feature type="binding site" evidence="7">
    <location>
        <position position="101"/>
    </location>
    <ligand>
        <name>Zn(2+)</name>
        <dbReference type="ChEBI" id="CHEBI:29105"/>
    </ligand>
</feature>
<feature type="binding site" evidence="7">
    <location>
        <position position="119"/>
    </location>
    <ligand>
        <name>Zn(2+)</name>
        <dbReference type="ChEBI" id="CHEBI:29105"/>
    </ligand>
</feature>
<dbReference type="PRINTS" id="PR00987">
    <property type="entry name" value="TRNASYNTHGLU"/>
</dbReference>
<keyword evidence="6 7" id="KW-0030">Aminoacyl-tRNA synthetase</keyword>
<dbReference type="HAMAP" id="MF_01428">
    <property type="entry name" value="Glu_Q_tRNA_synth"/>
    <property type="match status" value="1"/>
</dbReference>
<feature type="binding site" evidence="7">
    <location>
        <position position="103"/>
    </location>
    <ligand>
        <name>Zn(2+)</name>
        <dbReference type="ChEBI" id="CHEBI:29105"/>
    </ligand>
</feature>
<evidence type="ECO:0000259" key="9">
    <source>
        <dbReference type="Pfam" id="PF00749"/>
    </source>
</evidence>
<keyword evidence="5 7" id="KW-0067">ATP-binding</keyword>
<keyword evidence="3 7" id="KW-0547">Nucleotide-binding</keyword>
<dbReference type="Pfam" id="PF00749">
    <property type="entry name" value="tRNA-synt_1c"/>
    <property type="match status" value="1"/>
</dbReference>
<feature type="binding site" evidence="7">
    <location>
        <position position="235"/>
    </location>
    <ligand>
        <name>ATP</name>
        <dbReference type="ChEBI" id="CHEBI:30616"/>
    </ligand>
</feature>
<dbReference type="Proteomes" id="UP001320119">
    <property type="component" value="Chromosome"/>
</dbReference>
<keyword evidence="8" id="KW-0648">Protein biosynthesis</keyword>
<keyword evidence="4 7" id="KW-0862">Zinc</keyword>
<dbReference type="RefSeq" id="WP_236986382.1">
    <property type="nucleotide sequence ID" value="NZ_AP023086.1"/>
</dbReference>
<dbReference type="GO" id="GO:0008270">
    <property type="term" value="F:zinc ion binding"/>
    <property type="evidence" value="ECO:0007669"/>
    <property type="project" value="UniProtKB-UniRule"/>
</dbReference>
<feature type="binding site" evidence="7">
    <location>
        <position position="176"/>
    </location>
    <ligand>
        <name>L-glutamate</name>
        <dbReference type="ChEBI" id="CHEBI:29985"/>
    </ligand>
</feature>
<evidence type="ECO:0000256" key="2">
    <source>
        <dbReference type="ARBA" id="ARBA00022723"/>
    </source>
</evidence>
<evidence type="ECO:0000256" key="7">
    <source>
        <dbReference type="HAMAP-Rule" id="MF_01428"/>
    </source>
</evidence>
<gene>
    <name evidence="7" type="primary">gluQ</name>
    <name evidence="10" type="ORF">MARGE09_P1099</name>
</gene>
<dbReference type="SUPFAM" id="SSF52374">
    <property type="entry name" value="Nucleotidylyl transferase"/>
    <property type="match status" value="1"/>
</dbReference>
<accession>A0AAN1WFZ7</accession>
<comment type="similarity">
    <text evidence="7">Belongs to the class-I aminoacyl-tRNA synthetase family. GluQ subfamily.</text>
</comment>
<evidence type="ECO:0000256" key="8">
    <source>
        <dbReference type="RuleBase" id="RU363037"/>
    </source>
</evidence>
<dbReference type="InterPro" id="IPR022380">
    <property type="entry name" value="Glu-Q_tRNA(Asp)_Synthase"/>
</dbReference>
<dbReference type="GO" id="GO:0006400">
    <property type="term" value="P:tRNA modification"/>
    <property type="evidence" value="ECO:0007669"/>
    <property type="project" value="InterPro"/>
</dbReference>
<evidence type="ECO:0000313" key="11">
    <source>
        <dbReference type="Proteomes" id="UP001320119"/>
    </source>
</evidence>
<comment type="function">
    <text evidence="7">Catalyzes the tRNA-independent activation of glutamate in presence of ATP and the subsequent transfer of glutamate onto a tRNA(Asp). Glutamate is transferred on the 2-amino-5-(4,5-dihydroxy-2-cyclopenten-1-yl) moiety of the queuosine in the wobble position of the QUC anticodon.</text>
</comment>
<evidence type="ECO:0000256" key="4">
    <source>
        <dbReference type="ARBA" id="ARBA00022833"/>
    </source>
</evidence>
<organism evidence="10 11">
    <name type="scientific">Marinagarivorans cellulosilyticus</name>
    <dbReference type="NCBI Taxonomy" id="2721545"/>
    <lineage>
        <taxon>Bacteria</taxon>
        <taxon>Pseudomonadati</taxon>
        <taxon>Pseudomonadota</taxon>
        <taxon>Gammaproteobacteria</taxon>
        <taxon>Cellvibrionales</taxon>
        <taxon>Cellvibrionaceae</taxon>
        <taxon>Marinagarivorans</taxon>
    </lineage>
</organism>
<keyword evidence="2 7" id="KW-0479">Metal-binding</keyword>
<dbReference type="EC" id="6.1.1.-" evidence="7"/>
<feature type="short sequence motif" description="'HIGH' region" evidence="7">
    <location>
        <begin position="12"/>
        <end position="22"/>
    </location>
</feature>
<dbReference type="PROSITE" id="PS51257">
    <property type="entry name" value="PROKAR_LIPOPROTEIN"/>
    <property type="match status" value="1"/>
</dbReference>
<protein>
    <recommendedName>
        <fullName evidence="7">Glutamyl-Q tRNA(Asp) synthetase</fullName>
        <shortName evidence="7">Glu-Q-RSs</shortName>
        <ecNumber evidence="7">6.1.1.-</ecNumber>
    </recommendedName>
</protein>
<dbReference type="AlphaFoldDB" id="A0AAN1WFZ7"/>
<dbReference type="InterPro" id="IPR000924">
    <property type="entry name" value="Glu/Gln-tRNA-synth"/>
</dbReference>
<comment type="cofactor">
    <cofactor evidence="7">
        <name>Zn(2+)</name>
        <dbReference type="ChEBI" id="CHEBI:29105"/>
    </cofactor>
    <text evidence="7">Binds 1 zinc ion per subunit.</text>
</comment>
<feature type="binding site" evidence="7">
    <location>
        <position position="115"/>
    </location>
    <ligand>
        <name>Zn(2+)</name>
        <dbReference type="ChEBI" id="CHEBI:29105"/>
    </ligand>
</feature>
<evidence type="ECO:0000256" key="1">
    <source>
        <dbReference type="ARBA" id="ARBA00022598"/>
    </source>
</evidence>
<evidence type="ECO:0000256" key="6">
    <source>
        <dbReference type="ARBA" id="ARBA00023146"/>
    </source>
</evidence>
<feature type="binding site" evidence="7">
    <location>
        <begin position="9"/>
        <end position="13"/>
    </location>
    <ligand>
        <name>L-glutamate</name>
        <dbReference type="ChEBI" id="CHEBI:29985"/>
    </ligand>
</feature>
<feature type="binding site" evidence="7">
    <location>
        <position position="194"/>
    </location>
    <ligand>
        <name>L-glutamate</name>
        <dbReference type="ChEBI" id="CHEBI:29985"/>
    </ligand>
</feature>
<feature type="binding site" evidence="7">
    <location>
        <position position="45"/>
    </location>
    <ligand>
        <name>L-glutamate</name>
        <dbReference type="ChEBI" id="CHEBI:29985"/>
    </ligand>
</feature>
<dbReference type="EMBL" id="AP023086">
    <property type="protein sequence ID" value="BCD96899.1"/>
    <property type="molecule type" value="Genomic_DNA"/>
</dbReference>
<evidence type="ECO:0000256" key="3">
    <source>
        <dbReference type="ARBA" id="ARBA00022741"/>
    </source>
</evidence>
<evidence type="ECO:0000256" key="5">
    <source>
        <dbReference type="ARBA" id="ARBA00022840"/>
    </source>
</evidence>
<dbReference type="GO" id="GO:0005524">
    <property type="term" value="F:ATP binding"/>
    <property type="evidence" value="ECO:0007669"/>
    <property type="project" value="UniProtKB-KW"/>
</dbReference>
<reference evidence="10 11" key="1">
    <citation type="journal article" date="2022" name="IScience">
        <title>An ultrasensitive nanofiber-based assay for enzymatic hydrolysis and deep-sea microbial degradation of cellulose.</title>
        <authorList>
            <person name="Tsudome M."/>
            <person name="Tachioka M."/>
            <person name="Miyazaki M."/>
            <person name="Uchimura K."/>
            <person name="Tsuda M."/>
            <person name="Takaki Y."/>
            <person name="Deguchi S."/>
        </authorList>
    </citation>
    <scope>NUCLEOTIDE SEQUENCE [LARGE SCALE GENOMIC DNA]</scope>
    <source>
        <strain evidence="10 11">GE09</strain>
    </source>
</reference>
<dbReference type="NCBIfam" id="TIGR03838">
    <property type="entry name" value="queuosine_YadB"/>
    <property type="match status" value="1"/>
</dbReference>
<name>A0AAN1WFZ7_9GAMM</name>
<feature type="short sequence motif" description="'KMSKS' region" evidence="7">
    <location>
        <begin position="232"/>
        <end position="236"/>
    </location>
</feature>
<proteinExistence type="inferred from homology"/>
<keyword evidence="11" id="KW-1185">Reference proteome</keyword>
<dbReference type="PANTHER" id="PTHR43311">
    <property type="entry name" value="GLUTAMATE--TRNA LIGASE"/>
    <property type="match status" value="1"/>
</dbReference>
<dbReference type="InterPro" id="IPR014729">
    <property type="entry name" value="Rossmann-like_a/b/a_fold"/>
</dbReference>
<dbReference type="Gene3D" id="3.40.50.620">
    <property type="entry name" value="HUPs"/>
    <property type="match status" value="1"/>
</dbReference>
<evidence type="ECO:0000313" key="10">
    <source>
        <dbReference type="EMBL" id="BCD96899.1"/>
    </source>
</evidence>
<dbReference type="KEGG" id="marq:MARGE09_P1099"/>
<dbReference type="InterPro" id="IPR020058">
    <property type="entry name" value="Glu/Gln-tRNA-synth_Ib_cat-dom"/>
</dbReference>
<feature type="domain" description="Glutamyl/glutaminyl-tRNA synthetase class Ib catalytic" evidence="9">
    <location>
        <begin position="8"/>
        <end position="265"/>
    </location>
</feature>
<dbReference type="PANTHER" id="PTHR43311:SF1">
    <property type="entry name" value="GLUTAMYL-Q TRNA(ASP) SYNTHETASE"/>
    <property type="match status" value="1"/>
</dbReference>
<dbReference type="Gene3D" id="3.90.800.10">
    <property type="entry name" value="Glutamyl-tRNA Synthetase, Domain 3"/>
    <property type="match status" value="1"/>
</dbReference>